<evidence type="ECO:0000313" key="3">
    <source>
        <dbReference type="EMBL" id="SFA45572.1"/>
    </source>
</evidence>
<accession>A0A099F7J0</accession>
<dbReference type="EMBL" id="FOJO01000004">
    <property type="protein sequence ID" value="SFA45572.1"/>
    <property type="molecule type" value="Genomic_DNA"/>
</dbReference>
<evidence type="ECO:0000256" key="1">
    <source>
        <dbReference type="SAM" id="MobiDB-lite"/>
    </source>
</evidence>
<reference evidence="3 5" key="3">
    <citation type="submission" date="2016-10" db="EMBL/GenBank/DDBJ databases">
        <authorList>
            <person name="de Groot N.N."/>
        </authorList>
    </citation>
    <scope>NUCLEOTIDE SEQUENCE [LARGE SCALE GENOMIC DNA]</scope>
    <source>
        <strain evidence="3 5">CGMCC 1.6117</strain>
    </source>
</reference>
<name>A0A099F7J0_9RHOB</name>
<dbReference type="Proteomes" id="UP000029846">
    <property type="component" value="Unassembled WGS sequence"/>
</dbReference>
<reference evidence="2 4" key="2">
    <citation type="submission" date="2014-10" db="EMBL/GenBank/DDBJ databases">
        <title>Paracoccus sanguinis sp. nov., isolated from clinical specimens of New York State patients.</title>
        <authorList>
            <person name="Mingle L.A."/>
            <person name="Cole J.A."/>
            <person name="Lapierre P."/>
            <person name="Musser K.A."/>
        </authorList>
    </citation>
    <scope>NUCLEOTIDE SEQUENCE [LARGE SCALE GENOMIC DNA]</scope>
    <source>
        <strain evidence="2 4">JCM 14014</strain>
    </source>
</reference>
<dbReference type="STRING" id="376733.SAMN04487972_10453"/>
<protein>
    <submittedName>
        <fullName evidence="2">Uncharacterized protein</fullName>
    </submittedName>
</protein>
<feature type="compositionally biased region" description="Low complexity" evidence="1">
    <location>
        <begin position="44"/>
        <end position="55"/>
    </location>
</feature>
<evidence type="ECO:0000313" key="4">
    <source>
        <dbReference type="Proteomes" id="UP000029846"/>
    </source>
</evidence>
<evidence type="ECO:0000313" key="5">
    <source>
        <dbReference type="Proteomes" id="UP000182312"/>
    </source>
</evidence>
<dbReference type="AlphaFoldDB" id="A0A099F7J0"/>
<dbReference type="RefSeq" id="WP_036738770.1">
    <property type="nucleotide sequence ID" value="NZ_FOJO01000004.1"/>
</dbReference>
<evidence type="ECO:0000313" key="2">
    <source>
        <dbReference type="EMBL" id="KGJ06236.1"/>
    </source>
</evidence>
<reference evidence="2 4" key="1">
    <citation type="submission" date="2014-09" db="EMBL/GenBank/DDBJ databases">
        <authorList>
            <person name="McGinnis J.M."/>
            <person name="Wolfgang W.J."/>
        </authorList>
    </citation>
    <scope>NUCLEOTIDE SEQUENCE [LARGE SCALE GENOMIC DNA]</scope>
    <source>
        <strain evidence="2 4">JCM 14014</strain>
    </source>
</reference>
<dbReference type="Proteomes" id="UP000182312">
    <property type="component" value="Unassembled WGS sequence"/>
</dbReference>
<gene>
    <name evidence="2" type="ORF">IT41_03495</name>
    <name evidence="3" type="ORF">SAMN04487972_10453</name>
</gene>
<dbReference type="EMBL" id="JRKN01000003">
    <property type="protein sequence ID" value="KGJ06236.1"/>
    <property type="molecule type" value="Genomic_DNA"/>
</dbReference>
<dbReference type="eggNOG" id="ENOG50313MD">
    <property type="taxonomic scope" value="Bacteria"/>
</dbReference>
<feature type="region of interest" description="Disordered" evidence="1">
    <location>
        <begin position="41"/>
        <end position="78"/>
    </location>
</feature>
<proteinExistence type="predicted"/>
<sequence>MRLLKLVAVLLVLTLAALAGYAYFGDMGSDPREMRMPVELDLGAEQPATAPTETPAEPERVEAAAPDPDGATGQDDRD</sequence>
<keyword evidence="4" id="KW-1185">Reference proteome</keyword>
<organism evidence="2 4">
    <name type="scientific">Paracoccus halophilus</name>
    <dbReference type="NCBI Taxonomy" id="376733"/>
    <lineage>
        <taxon>Bacteria</taxon>
        <taxon>Pseudomonadati</taxon>
        <taxon>Pseudomonadota</taxon>
        <taxon>Alphaproteobacteria</taxon>
        <taxon>Rhodobacterales</taxon>
        <taxon>Paracoccaceae</taxon>
        <taxon>Paracoccus</taxon>
    </lineage>
</organism>